<dbReference type="OrthoDB" id="3353982at2759"/>
<protein>
    <submittedName>
        <fullName evidence="2">Uncharacterized protein</fullName>
    </submittedName>
</protein>
<organism evidence="2 3">
    <name type="scientific">Leucosporidium creatinivorum</name>
    <dbReference type="NCBI Taxonomy" id="106004"/>
    <lineage>
        <taxon>Eukaryota</taxon>
        <taxon>Fungi</taxon>
        <taxon>Dikarya</taxon>
        <taxon>Basidiomycota</taxon>
        <taxon>Pucciniomycotina</taxon>
        <taxon>Microbotryomycetes</taxon>
        <taxon>Leucosporidiales</taxon>
        <taxon>Leucosporidium</taxon>
    </lineage>
</organism>
<evidence type="ECO:0000313" key="2">
    <source>
        <dbReference type="EMBL" id="ORY91803.1"/>
    </source>
</evidence>
<sequence length="572" mass="63547">MSQVDSLWLRFNPYMTQRSYYTFLKGTYFDAIPILLATSPLWSSSCLPLRRLAFCQDLLPNHGVERKETPAFGLQEVSDALDDLTGSARSTPAEMQRERETRVSRRGDDDKMSFAQPIVFHRLHCLTVLSLSTLGANLTSLHLRLPRRSVLTALTAYPAPPSPFAPQPAPFPSLTLLDLSTTMVPAGDLKLPLMLRLMPRLEYLLLDRCSGLVGSREMGEETAKATLRWLGKVIAGLPSSRAEEAIRSWRRISKERPTFVAAPGPDGPSSGTPPPPSVIEKKKRAGRSGYASAPRPARATTTTPSAPPATWAQQQLQAPKLMIRDVQIFPPTPSLLSLSMGLFALPAEIHQMWSAEFKAGLKDSLEKTVVKMEEYLHRWEVWEREGKLEIPVSGAEGGGEGRRWGRKMVGFRREVERVRQEAGLPVVDELAHTGGAPGEEDEVFRRFLKSRDLVVITPSTGHLLLSTFKSLLATPLHSTPSSSASTSPFLSPTPTFSLCLTPDCSSSPGIAHLSLAAGQTNAVKESLEEREAREKGFAEQEERERREWRRPREEHVEGCGHLWSRDEWGEEF</sequence>
<gene>
    <name evidence="2" type="ORF">BCR35DRAFT_299150</name>
</gene>
<dbReference type="Proteomes" id="UP000193467">
    <property type="component" value="Unassembled WGS sequence"/>
</dbReference>
<evidence type="ECO:0000256" key="1">
    <source>
        <dbReference type="SAM" id="MobiDB-lite"/>
    </source>
</evidence>
<feature type="compositionally biased region" description="Basic and acidic residues" evidence="1">
    <location>
        <begin position="95"/>
        <end position="107"/>
    </location>
</feature>
<dbReference type="EMBL" id="MCGR01000002">
    <property type="protein sequence ID" value="ORY91803.1"/>
    <property type="molecule type" value="Genomic_DNA"/>
</dbReference>
<keyword evidence="3" id="KW-1185">Reference proteome</keyword>
<name>A0A1Y2G4B0_9BASI</name>
<feature type="region of interest" description="Disordered" evidence="1">
    <location>
        <begin position="257"/>
        <end position="313"/>
    </location>
</feature>
<feature type="region of interest" description="Disordered" evidence="1">
    <location>
        <begin position="85"/>
        <end position="107"/>
    </location>
</feature>
<comment type="caution">
    <text evidence="2">The sequence shown here is derived from an EMBL/GenBank/DDBJ whole genome shotgun (WGS) entry which is preliminary data.</text>
</comment>
<feature type="compositionally biased region" description="Low complexity" evidence="1">
    <location>
        <begin position="291"/>
        <end position="310"/>
    </location>
</feature>
<reference evidence="2 3" key="1">
    <citation type="submission" date="2016-07" db="EMBL/GenBank/DDBJ databases">
        <title>Pervasive Adenine N6-methylation of Active Genes in Fungi.</title>
        <authorList>
            <consortium name="DOE Joint Genome Institute"/>
            <person name="Mondo S.J."/>
            <person name="Dannebaum R.O."/>
            <person name="Kuo R.C."/>
            <person name="Labutti K."/>
            <person name="Haridas S."/>
            <person name="Kuo A."/>
            <person name="Salamov A."/>
            <person name="Ahrendt S.R."/>
            <person name="Lipzen A."/>
            <person name="Sullivan W."/>
            <person name="Andreopoulos W.B."/>
            <person name="Clum A."/>
            <person name="Lindquist E."/>
            <person name="Daum C."/>
            <person name="Ramamoorthy G.K."/>
            <person name="Gryganskyi A."/>
            <person name="Culley D."/>
            <person name="Magnuson J.K."/>
            <person name="James T.Y."/>
            <person name="O'Malley M.A."/>
            <person name="Stajich J.E."/>
            <person name="Spatafora J.W."/>
            <person name="Visel A."/>
            <person name="Grigoriev I.V."/>
        </authorList>
    </citation>
    <scope>NUCLEOTIDE SEQUENCE [LARGE SCALE GENOMIC DNA]</scope>
    <source>
        <strain evidence="2 3">62-1032</strain>
    </source>
</reference>
<accession>A0A1Y2G4B0</accession>
<dbReference type="InParanoid" id="A0A1Y2G4B0"/>
<evidence type="ECO:0000313" key="3">
    <source>
        <dbReference type="Proteomes" id="UP000193467"/>
    </source>
</evidence>
<proteinExistence type="predicted"/>
<dbReference type="AlphaFoldDB" id="A0A1Y2G4B0"/>
<feature type="region of interest" description="Disordered" evidence="1">
    <location>
        <begin position="530"/>
        <end position="552"/>
    </location>
</feature>